<dbReference type="Pfam" id="PF13174">
    <property type="entry name" value="TPR_6"/>
    <property type="match status" value="1"/>
</dbReference>
<keyword evidence="2" id="KW-0732">Signal</keyword>
<dbReference type="InterPro" id="IPR011990">
    <property type="entry name" value="TPR-like_helical_dom_sf"/>
</dbReference>
<reference evidence="3 4" key="1">
    <citation type="journal article" date="2010" name="J. Bacteriol.">
        <title>Genome sequence of Lentisphaera araneosa HTCC2155T, the type species of the order Lentisphaerales in the phylum Lentisphaerae.</title>
        <authorList>
            <person name="Thrash J.C."/>
            <person name="Cho J.C."/>
            <person name="Vergin K.L."/>
            <person name="Morris R.M."/>
            <person name="Giovannoni S.J."/>
        </authorList>
    </citation>
    <scope>NUCLEOTIDE SEQUENCE [LARGE SCALE GENOMIC DNA]</scope>
    <source>
        <strain evidence="3 4">HTCC2155</strain>
    </source>
</reference>
<evidence type="ECO:0000256" key="2">
    <source>
        <dbReference type="SAM" id="SignalP"/>
    </source>
</evidence>
<dbReference type="Proteomes" id="UP000004947">
    <property type="component" value="Unassembled WGS sequence"/>
</dbReference>
<gene>
    <name evidence="3" type="ORF">LNTAR_12851</name>
</gene>
<organism evidence="3 4">
    <name type="scientific">Lentisphaera araneosa HTCC2155</name>
    <dbReference type="NCBI Taxonomy" id="313628"/>
    <lineage>
        <taxon>Bacteria</taxon>
        <taxon>Pseudomonadati</taxon>
        <taxon>Lentisphaerota</taxon>
        <taxon>Lentisphaeria</taxon>
        <taxon>Lentisphaerales</taxon>
        <taxon>Lentisphaeraceae</taxon>
        <taxon>Lentisphaera</taxon>
    </lineage>
</organism>
<dbReference type="Pfam" id="PF13424">
    <property type="entry name" value="TPR_12"/>
    <property type="match status" value="1"/>
</dbReference>
<dbReference type="OrthoDB" id="9811837at2"/>
<protein>
    <submittedName>
        <fullName evidence="3">Uncharacterized protein</fullName>
    </submittedName>
</protein>
<sequence length="197" mass="22267">MFSKFLILIFTSTLALADASFGQLSKEANDFRKEKKYDSAIQSYNKALESAINDNQKLVCLFFIADILYTQEQYEKSIETFQQVIDLAKQQDKINHARINTSILRQANAYKRLNKAEEAIELLSVLIKSGHAPETMIQSAKKEILHIAKANELEAPSFTEVNKTRPSTQEKDAVKDAPSESVQKPDPVPKADNKIYI</sequence>
<proteinExistence type="predicted"/>
<dbReference type="AlphaFoldDB" id="A6DK21"/>
<dbReference type="STRING" id="313628.LNTAR_12851"/>
<dbReference type="RefSeq" id="WP_007278236.1">
    <property type="nucleotide sequence ID" value="NZ_ABCK01000006.1"/>
</dbReference>
<dbReference type="Gene3D" id="1.25.40.10">
    <property type="entry name" value="Tetratricopeptide repeat domain"/>
    <property type="match status" value="1"/>
</dbReference>
<dbReference type="InterPro" id="IPR019734">
    <property type="entry name" value="TPR_rpt"/>
</dbReference>
<dbReference type="SUPFAM" id="SSF48452">
    <property type="entry name" value="TPR-like"/>
    <property type="match status" value="1"/>
</dbReference>
<evidence type="ECO:0000313" key="3">
    <source>
        <dbReference type="EMBL" id="EDM28245.1"/>
    </source>
</evidence>
<feature type="compositionally biased region" description="Basic and acidic residues" evidence="1">
    <location>
        <begin position="187"/>
        <end position="197"/>
    </location>
</feature>
<dbReference type="EMBL" id="ABCK01000006">
    <property type="protein sequence ID" value="EDM28245.1"/>
    <property type="molecule type" value="Genomic_DNA"/>
</dbReference>
<evidence type="ECO:0000256" key="1">
    <source>
        <dbReference type="SAM" id="MobiDB-lite"/>
    </source>
</evidence>
<comment type="caution">
    <text evidence="3">The sequence shown here is derived from an EMBL/GenBank/DDBJ whole genome shotgun (WGS) entry which is preliminary data.</text>
</comment>
<name>A6DK21_9BACT</name>
<keyword evidence="4" id="KW-1185">Reference proteome</keyword>
<feature type="signal peptide" evidence="2">
    <location>
        <begin position="1"/>
        <end position="17"/>
    </location>
</feature>
<evidence type="ECO:0000313" key="4">
    <source>
        <dbReference type="Proteomes" id="UP000004947"/>
    </source>
</evidence>
<accession>A6DK21</accession>
<feature type="region of interest" description="Disordered" evidence="1">
    <location>
        <begin position="156"/>
        <end position="197"/>
    </location>
</feature>
<feature type="compositionally biased region" description="Basic and acidic residues" evidence="1">
    <location>
        <begin position="168"/>
        <end position="178"/>
    </location>
</feature>
<dbReference type="SMART" id="SM00028">
    <property type="entry name" value="TPR"/>
    <property type="match status" value="2"/>
</dbReference>
<feature type="chain" id="PRO_5002694056" evidence="2">
    <location>
        <begin position="18"/>
        <end position="197"/>
    </location>
</feature>